<keyword evidence="3" id="KW-1185">Reference proteome</keyword>
<evidence type="ECO:0000256" key="1">
    <source>
        <dbReference type="SAM" id="MobiDB-lite"/>
    </source>
</evidence>
<evidence type="ECO:0000313" key="3">
    <source>
        <dbReference type="Proteomes" id="UP000008237"/>
    </source>
</evidence>
<dbReference type="AlphaFoldDB" id="E2BX83"/>
<dbReference type="InParanoid" id="E2BX83"/>
<dbReference type="Proteomes" id="UP000008237">
    <property type="component" value="Unassembled WGS sequence"/>
</dbReference>
<sequence length="69" mass="7595">MMIATENVSVTEIENENQAEDHPNGSGNRNGNGNGNGNGNVIDVTREETPHIAQDIKMTIRRGRKHRQA</sequence>
<dbReference type="EMBL" id="GL451230">
    <property type="protein sequence ID" value="EFN79666.1"/>
    <property type="molecule type" value="Genomic_DNA"/>
</dbReference>
<name>E2BX83_HARSA</name>
<accession>E2BX83</accession>
<protein>
    <submittedName>
        <fullName evidence="2">Uncharacterized protein</fullName>
    </submittedName>
</protein>
<reference evidence="2 3" key="1">
    <citation type="journal article" date="2010" name="Science">
        <title>Genomic comparison of the ants Camponotus floridanus and Harpegnathos saltator.</title>
        <authorList>
            <person name="Bonasio R."/>
            <person name="Zhang G."/>
            <person name="Ye C."/>
            <person name="Mutti N.S."/>
            <person name="Fang X."/>
            <person name="Qin N."/>
            <person name="Donahue G."/>
            <person name="Yang P."/>
            <person name="Li Q."/>
            <person name="Li C."/>
            <person name="Zhang P."/>
            <person name="Huang Z."/>
            <person name="Berger S.L."/>
            <person name="Reinberg D."/>
            <person name="Wang J."/>
            <person name="Liebig J."/>
        </authorList>
    </citation>
    <scope>NUCLEOTIDE SEQUENCE [LARGE SCALE GENOMIC DNA]</scope>
    <source>
        <strain evidence="2 3">R22 G/1</strain>
    </source>
</reference>
<feature type="region of interest" description="Disordered" evidence="1">
    <location>
        <begin position="1"/>
        <end position="53"/>
    </location>
</feature>
<feature type="compositionally biased region" description="Gly residues" evidence="1">
    <location>
        <begin position="28"/>
        <end position="38"/>
    </location>
</feature>
<evidence type="ECO:0000313" key="2">
    <source>
        <dbReference type="EMBL" id="EFN79666.1"/>
    </source>
</evidence>
<feature type="compositionally biased region" description="Polar residues" evidence="1">
    <location>
        <begin position="1"/>
        <end position="12"/>
    </location>
</feature>
<organism evidence="3">
    <name type="scientific">Harpegnathos saltator</name>
    <name type="common">Jerdon's jumping ant</name>
    <dbReference type="NCBI Taxonomy" id="610380"/>
    <lineage>
        <taxon>Eukaryota</taxon>
        <taxon>Metazoa</taxon>
        <taxon>Ecdysozoa</taxon>
        <taxon>Arthropoda</taxon>
        <taxon>Hexapoda</taxon>
        <taxon>Insecta</taxon>
        <taxon>Pterygota</taxon>
        <taxon>Neoptera</taxon>
        <taxon>Endopterygota</taxon>
        <taxon>Hymenoptera</taxon>
        <taxon>Apocrita</taxon>
        <taxon>Aculeata</taxon>
        <taxon>Formicoidea</taxon>
        <taxon>Formicidae</taxon>
        <taxon>Ponerinae</taxon>
        <taxon>Ponerini</taxon>
        <taxon>Harpegnathos</taxon>
    </lineage>
</organism>
<gene>
    <name evidence="2" type="ORF">EAI_13774</name>
</gene>
<proteinExistence type="predicted"/>